<dbReference type="PANTHER" id="PTHR37611:SF2">
    <property type="entry name" value="VIRUS-SPECIFIC-SIGNALING-PATHWAY REGULATED PROTEIN-RELATED"/>
    <property type="match status" value="1"/>
</dbReference>
<proteinExistence type="predicted"/>
<dbReference type="OMA" id="MNWYMDS"/>
<sequence>MGSSTAQLSMMGDDDELGFEAFQTNGAILMSLLEEFQEEESDDEERVNSLIQSLEAEITSPSSAMDNNGSGYIDSELTIRDFEEGNDYSDSLVDSELGWFDMEQVPCSPSGDMNWYMDSCEYKMDCLNDSGIWVGDYSHICYGAGLEDNGYNSIWQETAYDSIMYD</sequence>
<name>A0A2P6Q9B5_ROSCH</name>
<comment type="caution">
    <text evidence="1">The sequence shown here is derived from an EMBL/GenBank/DDBJ whole genome shotgun (WGS) entry which is preliminary data.</text>
</comment>
<protein>
    <submittedName>
        <fullName evidence="1">Uncharacterized protein</fullName>
    </submittedName>
</protein>
<dbReference type="Proteomes" id="UP000238479">
    <property type="component" value="Chromosome 5"/>
</dbReference>
<dbReference type="STRING" id="74649.A0A2P6Q9B5"/>
<dbReference type="AlphaFoldDB" id="A0A2P6Q9B5"/>
<evidence type="ECO:0000313" key="2">
    <source>
        <dbReference type="Proteomes" id="UP000238479"/>
    </source>
</evidence>
<accession>A0A2P6Q9B5</accession>
<organism evidence="1 2">
    <name type="scientific">Rosa chinensis</name>
    <name type="common">China rose</name>
    <dbReference type="NCBI Taxonomy" id="74649"/>
    <lineage>
        <taxon>Eukaryota</taxon>
        <taxon>Viridiplantae</taxon>
        <taxon>Streptophyta</taxon>
        <taxon>Embryophyta</taxon>
        <taxon>Tracheophyta</taxon>
        <taxon>Spermatophyta</taxon>
        <taxon>Magnoliopsida</taxon>
        <taxon>eudicotyledons</taxon>
        <taxon>Gunneridae</taxon>
        <taxon>Pentapetalae</taxon>
        <taxon>rosids</taxon>
        <taxon>fabids</taxon>
        <taxon>Rosales</taxon>
        <taxon>Rosaceae</taxon>
        <taxon>Rosoideae</taxon>
        <taxon>Rosoideae incertae sedis</taxon>
        <taxon>Rosa</taxon>
    </lineage>
</organism>
<gene>
    <name evidence="1" type="ORF">RchiOBHm_Chr5g0028181</name>
</gene>
<reference evidence="1 2" key="1">
    <citation type="journal article" date="2018" name="Nat. Genet.">
        <title>The Rosa genome provides new insights in the design of modern roses.</title>
        <authorList>
            <person name="Bendahmane M."/>
        </authorList>
    </citation>
    <scope>NUCLEOTIDE SEQUENCE [LARGE SCALE GENOMIC DNA]</scope>
    <source>
        <strain evidence="2">cv. Old Blush</strain>
    </source>
</reference>
<keyword evidence="2" id="KW-1185">Reference proteome</keyword>
<dbReference type="Gramene" id="PRQ30766">
    <property type="protein sequence ID" value="PRQ30766"/>
    <property type="gene ID" value="RchiOBHm_Chr5g0028181"/>
</dbReference>
<dbReference type="PANTHER" id="PTHR37611">
    <property type="entry name" value="VIRUS-SPECIFIC-SIGNALING-PATHWAY REGULATED PROTEIN-RELATED"/>
    <property type="match status" value="1"/>
</dbReference>
<dbReference type="EMBL" id="PDCK01000043">
    <property type="protein sequence ID" value="PRQ30766.1"/>
    <property type="molecule type" value="Genomic_DNA"/>
</dbReference>
<evidence type="ECO:0000313" key="1">
    <source>
        <dbReference type="EMBL" id="PRQ30766.1"/>
    </source>
</evidence>